<name>A0ABS5A3L1_9PSEU</name>
<keyword evidence="1" id="KW-0472">Membrane</keyword>
<dbReference type="RefSeq" id="WP_086788203.1">
    <property type="nucleotide sequence ID" value="NZ_JAGIOO010000001.1"/>
</dbReference>
<reference evidence="2 3" key="1">
    <citation type="submission" date="2021-03" db="EMBL/GenBank/DDBJ databases">
        <title>Sequencing the genomes of 1000 actinobacteria strains.</title>
        <authorList>
            <person name="Klenk H.-P."/>
        </authorList>
    </citation>
    <scope>NUCLEOTIDE SEQUENCE [LARGE SCALE GENOMIC DNA]</scope>
    <source>
        <strain evidence="2 3">DSM 44580</strain>
    </source>
</reference>
<feature type="transmembrane region" description="Helical" evidence="1">
    <location>
        <begin position="138"/>
        <end position="155"/>
    </location>
</feature>
<dbReference type="EMBL" id="JAGIOO010000001">
    <property type="protein sequence ID" value="MBP2471173.1"/>
    <property type="molecule type" value="Genomic_DNA"/>
</dbReference>
<feature type="transmembrane region" description="Helical" evidence="1">
    <location>
        <begin position="88"/>
        <end position="110"/>
    </location>
</feature>
<accession>A0ABS5A3L1</accession>
<evidence type="ECO:0000313" key="2">
    <source>
        <dbReference type="EMBL" id="MBP2471173.1"/>
    </source>
</evidence>
<organism evidence="2 3">
    <name type="scientific">Crossiella equi</name>
    <dbReference type="NCBI Taxonomy" id="130796"/>
    <lineage>
        <taxon>Bacteria</taxon>
        <taxon>Bacillati</taxon>
        <taxon>Actinomycetota</taxon>
        <taxon>Actinomycetes</taxon>
        <taxon>Pseudonocardiales</taxon>
        <taxon>Pseudonocardiaceae</taxon>
        <taxon>Crossiella</taxon>
    </lineage>
</organism>
<keyword evidence="1" id="KW-1133">Transmembrane helix</keyword>
<comment type="caution">
    <text evidence="2">The sequence shown here is derived from an EMBL/GenBank/DDBJ whole genome shotgun (WGS) entry which is preliminary data.</text>
</comment>
<evidence type="ECO:0000256" key="1">
    <source>
        <dbReference type="SAM" id="Phobius"/>
    </source>
</evidence>
<feature type="transmembrane region" description="Helical" evidence="1">
    <location>
        <begin position="56"/>
        <end position="76"/>
    </location>
</feature>
<sequence>MTRTELPLRLLGRALRLREERRDPVRPAVNATRTWCKHALLGGALWTVSTVTGSAAVLHVGLYLLITGIVASCFLVNAAHEVRHETRCWIAVLCAGTAAVKITVFVVTGMPPADGVGAFSEEFSGTARSLLSGHLPSLFVYAVIVVPFAWSLWLVQKWRIYGRTQRYESLVRHARRLDEFQP</sequence>
<keyword evidence="1" id="KW-0812">Transmembrane</keyword>
<dbReference type="Proteomes" id="UP001519363">
    <property type="component" value="Unassembled WGS sequence"/>
</dbReference>
<keyword evidence="3" id="KW-1185">Reference proteome</keyword>
<protein>
    <submittedName>
        <fullName evidence="2">Uncharacterized protein</fullName>
    </submittedName>
</protein>
<gene>
    <name evidence="2" type="ORF">JOF53_000045</name>
</gene>
<evidence type="ECO:0000313" key="3">
    <source>
        <dbReference type="Proteomes" id="UP001519363"/>
    </source>
</evidence>
<proteinExistence type="predicted"/>